<dbReference type="Gene3D" id="1.20.120.560">
    <property type="entry name" value="alix/aip1 in complex with the ypdl late domain"/>
    <property type="match status" value="1"/>
</dbReference>
<dbReference type="Pfam" id="PF13949">
    <property type="entry name" value="ALIX_LYPXL_bnd"/>
    <property type="match status" value="1"/>
</dbReference>
<feature type="compositionally biased region" description="Low complexity" evidence="5">
    <location>
        <begin position="1142"/>
        <end position="1154"/>
    </location>
</feature>
<dbReference type="PRINTS" id="PR00700">
    <property type="entry name" value="PRTYPHPHTASE"/>
</dbReference>
<feature type="compositionally biased region" description="Polar residues" evidence="5">
    <location>
        <begin position="945"/>
        <end position="965"/>
    </location>
</feature>
<dbReference type="Pfam" id="PF03097">
    <property type="entry name" value="BRO1"/>
    <property type="match status" value="1"/>
</dbReference>
<dbReference type="PANTHER" id="PTHR23030:SF30">
    <property type="entry name" value="TYROSINE-PROTEIN PHOSPHATASE NON-RECEPTOR TYPE 23"/>
    <property type="match status" value="1"/>
</dbReference>
<dbReference type="GO" id="GO:0043328">
    <property type="term" value="P:protein transport to vacuole involved in ubiquitin-dependent protein catabolic process via the multivesicular body sorting pathway"/>
    <property type="evidence" value="ECO:0007669"/>
    <property type="project" value="TreeGrafter"/>
</dbReference>
<dbReference type="InterPro" id="IPR004328">
    <property type="entry name" value="BRO1_dom"/>
</dbReference>
<feature type="compositionally biased region" description="Low complexity" evidence="5">
    <location>
        <begin position="1165"/>
        <end position="1200"/>
    </location>
</feature>
<keyword evidence="3" id="KW-0963">Cytoplasm</keyword>
<dbReference type="GO" id="GO:0005768">
    <property type="term" value="C:endosome"/>
    <property type="evidence" value="ECO:0007669"/>
    <property type="project" value="UniProtKB-SubCell"/>
</dbReference>
<dbReference type="EMBL" id="OV121136">
    <property type="protein sequence ID" value="CAH0557308.1"/>
    <property type="molecule type" value="Genomic_DNA"/>
</dbReference>
<dbReference type="InterPro" id="IPR038499">
    <property type="entry name" value="BRO1_sf"/>
</dbReference>
<dbReference type="SMART" id="SM01041">
    <property type="entry name" value="BRO1"/>
    <property type="match status" value="1"/>
</dbReference>
<dbReference type="Pfam" id="PF00102">
    <property type="entry name" value="Y_phosphatase"/>
    <property type="match status" value="1"/>
</dbReference>
<evidence type="ECO:0000256" key="5">
    <source>
        <dbReference type="SAM" id="MobiDB-lite"/>
    </source>
</evidence>
<evidence type="ECO:0000256" key="3">
    <source>
        <dbReference type="ARBA" id="ARBA00022490"/>
    </source>
</evidence>
<dbReference type="PANTHER" id="PTHR23030">
    <property type="entry name" value="PCD6 INTERACTING PROTEIN-RELATED"/>
    <property type="match status" value="1"/>
</dbReference>
<evidence type="ECO:0000259" key="8">
    <source>
        <dbReference type="PROSITE" id="PS51180"/>
    </source>
</evidence>
<dbReference type="OrthoDB" id="10266451at2759"/>
<dbReference type="InterPro" id="IPR025304">
    <property type="entry name" value="ALIX_V_dom"/>
</dbReference>
<evidence type="ECO:0000313" key="9">
    <source>
        <dbReference type="EMBL" id="CAH0557308.1"/>
    </source>
</evidence>
<dbReference type="GO" id="GO:0032456">
    <property type="term" value="P:endocytic recycling"/>
    <property type="evidence" value="ECO:0007669"/>
    <property type="project" value="TreeGrafter"/>
</dbReference>
<dbReference type="Gene3D" id="1.20.140.50">
    <property type="entry name" value="alix/aip1 like domains"/>
    <property type="match status" value="1"/>
</dbReference>
<dbReference type="PROSITE" id="PS50055">
    <property type="entry name" value="TYR_PHOSPHATASE_PTP"/>
    <property type="match status" value="1"/>
</dbReference>
<feature type="compositionally biased region" description="Low complexity" evidence="5">
    <location>
        <begin position="724"/>
        <end position="739"/>
    </location>
</feature>
<evidence type="ECO:0000256" key="1">
    <source>
        <dbReference type="ARBA" id="ARBA00004177"/>
    </source>
</evidence>
<dbReference type="Proteomes" id="UP001154078">
    <property type="component" value="Chromosome 5"/>
</dbReference>
<dbReference type="SMART" id="SM00404">
    <property type="entry name" value="PTPc_motif"/>
    <property type="match status" value="1"/>
</dbReference>
<proteinExistence type="predicted"/>
<feature type="domain" description="Tyrosine specific protein phosphatases" evidence="7">
    <location>
        <begin position="1483"/>
        <end position="1562"/>
    </location>
</feature>
<dbReference type="GO" id="GO:0048666">
    <property type="term" value="P:neuron development"/>
    <property type="evidence" value="ECO:0007669"/>
    <property type="project" value="UniProtKB-ARBA"/>
</dbReference>
<dbReference type="PROSITE" id="PS51180">
    <property type="entry name" value="BRO1"/>
    <property type="match status" value="1"/>
</dbReference>
<evidence type="ECO:0000256" key="4">
    <source>
        <dbReference type="ARBA" id="ARBA00022753"/>
    </source>
</evidence>
<dbReference type="SMART" id="SM00194">
    <property type="entry name" value="PTPc"/>
    <property type="match status" value="1"/>
</dbReference>
<dbReference type="Gene3D" id="1.25.40.280">
    <property type="entry name" value="alix/aip1 like domains"/>
    <property type="match status" value="1"/>
</dbReference>
<feature type="domain" description="BRO1" evidence="8">
    <location>
        <begin position="8"/>
        <end position="402"/>
    </location>
</feature>
<feature type="compositionally biased region" description="Basic and acidic residues" evidence="5">
    <location>
        <begin position="1233"/>
        <end position="1251"/>
    </location>
</feature>
<dbReference type="GO" id="GO:0004725">
    <property type="term" value="F:protein tyrosine phosphatase activity"/>
    <property type="evidence" value="ECO:0007669"/>
    <property type="project" value="InterPro"/>
</dbReference>
<reference evidence="9" key="1">
    <citation type="submission" date="2021-12" db="EMBL/GenBank/DDBJ databases">
        <authorList>
            <person name="King R."/>
        </authorList>
    </citation>
    <scope>NUCLEOTIDE SEQUENCE</scope>
</reference>
<comment type="subcellular location">
    <subcellularLocation>
        <location evidence="2">Cytoplasm</location>
    </subcellularLocation>
    <subcellularLocation>
        <location evidence="1">Endosome</location>
    </subcellularLocation>
</comment>
<feature type="compositionally biased region" description="Polar residues" evidence="5">
    <location>
        <begin position="1113"/>
        <end position="1141"/>
    </location>
</feature>
<feature type="region of interest" description="Disordered" evidence="5">
    <location>
        <begin position="708"/>
        <end position="739"/>
    </location>
</feature>
<feature type="compositionally biased region" description="Polar residues" evidence="5">
    <location>
        <begin position="976"/>
        <end position="1004"/>
    </location>
</feature>
<feature type="region of interest" description="Disordered" evidence="5">
    <location>
        <begin position="1229"/>
        <end position="1267"/>
    </location>
</feature>
<dbReference type="SUPFAM" id="SSF52799">
    <property type="entry name" value="(Phosphotyrosine protein) phosphatases II"/>
    <property type="match status" value="1"/>
</dbReference>
<feature type="region of interest" description="Disordered" evidence="5">
    <location>
        <begin position="945"/>
        <end position="1004"/>
    </location>
</feature>
<dbReference type="InterPro" id="IPR003595">
    <property type="entry name" value="Tyr_Pase_cat"/>
</dbReference>
<evidence type="ECO:0000313" key="10">
    <source>
        <dbReference type="Proteomes" id="UP001154078"/>
    </source>
</evidence>
<keyword evidence="10" id="KW-1185">Reference proteome</keyword>
<feature type="compositionally biased region" description="Basic and acidic residues" evidence="5">
    <location>
        <begin position="708"/>
        <end position="721"/>
    </location>
</feature>
<organism evidence="9 10">
    <name type="scientific">Brassicogethes aeneus</name>
    <name type="common">Rape pollen beetle</name>
    <name type="synonym">Meligethes aeneus</name>
    <dbReference type="NCBI Taxonomy" id="1431903"/>
    <lineage>
        <taxon>Eukaryota</taxon>
        <taxon>Metazoa</taxon>
        <taxon>Ecdysozoa</taxon>
        <taxon>Arthropoda</taxon>
        <taxon>Hexapoda</taxon>
        <taxon>Insecta</taxon>
        <taxon>Pterygota</taxon>
        <taxon>Neoptera</taxon>
        <taxon>Endopterygota</taxon>
        <taxon>Coleoptera</taxon>
        <taxon>Polyphaga</taxon>
        <taxon>Cucujiformia</taxon>
        <taxon>Nitidulidae</taxon>
        <taxon>Meligethinae</taxon>
        <taxon>Brassicogethes</taxon>
    </lineage>
</organism>
<evidence type="ECO:0008006" key="11">
    <source>
        <dbReference type="Google" id="ProtNLM"/>
    </source>
</evidence>
<dbReference type="InterPro" id="IPR029021">
    <property type="entry name" value="Prot-tyrosine_phosphatase-like"/>
</dbReference>
<gene>
    <name evidence="9" type="ORF">MELIAE_LOCUS8057</name>
</gene>
<accession>A0A9P0FJR0</accession>
<dbReference type="Gene3D" id="3.90.190.10">
    <property type="entry name" value="Protein tyrosine phosphatase superfamily"/>
    <property type="match status" value="1"/>
</dbReference>
<name>A0A9P0FJR0_BRAAE</name>
<dbReference type="GO" id="GO:0009653">
    <property type="term" value="P:anatomical structure morphogenesis"/>
    <property type="evidence" value="ECO:0007669"/>
    <property type="project" value="UniProtKB-ARBA"/>
</dbReference>
<feature type="region of interest" description="Disordered" evidence="5">
    <location>
        <begin position="1113"/>
        <end position="1210"/>
    </location>
</feature>
<dbReference type="InterPro" id="IPR000387">
    <property type="entry name" value="Tyr_Pase_dom"/>
</dbReference>
<protein>
    <recommendedName>
        <fullName evidence="11">Tyrosine-protein phosphatase non-receptor type 23</fullName>
    </recommendedName>
</protein>
<evidence type="ECO:0000259" key="7">
    <source>
        <dbReference type="PROSITE" id="PS50056"/>
    </source>
</evidence>
<evidence type="ECO:0000256" key="2">
    <source>
        <dbReference type="ARBA" id="ARBA00004496"/>
    </source>
</evidence>
<feature type="domain" description="Tyrosine-protein phosphatase" evidence="6">
    <location>
        <begin position="1341"/>
        <end position="1571"/>
    </location>
</feature>
<evidence type="ECO:0000259" key="6">
    <source>
        <dbReference type="PROSITE" id="PS50055"/>
    </source>
</evidence>
<dbReference type="GO" id="GO:0045022">
    <property type="term" value="P:early endosome to late endosome transport"/>
    <property type="evidence" value="ECO:0007669"/>
    <property type="project" value="TreeGrafter"/>
</dbReference>
<sequence length="1623" mass="182806">MEAAPRLPMIQFNLLTSNEPTSFGTALKQYIQAFYNEEPESYSNEIHSLEGLRALATRPTVDISGCEALRKYYCQLHFLKSRFPMEEGQPAAVHFSWKSSPSSSNCTVGDIRFELMCVLYNIGALHTQLGAADLRTSPEGMKMACTHFQCAAWAFQTIKETYGHSVNFISSFFVIHFFQQVCLAQAQECILEKSMLDNRKASSIAKVAVQVYDYYRSALNILQNNQEEAGVTEGLDYKVFKGWIKYLSFKLAYHKCIALLFQGQQAEEQQKMGERVAFYQAACEQLEDARKLATNFKNQQEYAEALAFTLDVVEGKRKAAKNENEFIYHEEVPAKEALQEVKGASLVKGIPFSVNDPEVSGQDIFARLVPMEAHEAASLYSEKKAEFIRELGELVDNKDQAVAEFMSSMQLEFLNKVHLSTGIPQEIVDRAAAMNARPAAIQDLVDSMGKLSNIFHEVESMLNEIDMLLQDEEKSEKEYQESMGKRPPSIVATDLAREAAKYREAHTKANDSNQTLHRAMTAHVANLKILQQPLRQLQQQLPNVDLKNENVDHQGLVELEALVSKVEEMRSQRAMLWAEFREALHNDDITGVLVTKQPEQTLDQVFKKELEKHKQMSDLIKQNTAAQENIKKALVECYAKTLNSRRFIQDIIQKRQTTINALMTSYDAYDDLLAKANKGIEFYTKLETNVTKLLQRLKGACNVQQEERDQMLSKNEPRKLENAPQQIVPSVVPPQSSTPKLKDYLEARKNKPPTPAPAMVPPQAYPQYPQDPQVWPPGVRPAPLGSEVNEPMNSKNAQEAYGYSNPYFNQQTYQYPTDVYASQNNYSVNDAQQINYPTDAYSQKTVYNASEQTSDKNTVINRMNNLSTSTNSQPNPSDYYGVKPTSYTSYIPQNYPATYSYNTQPTVPQSQPLSYTNYDPAKANTTSTYSYVPISSNIGSSLPTHNIGSSLPTPDTSSTYSQYKNPANYPSDAATGYNNPSSTPTSSVGNYQQPTSYSDASSYPNPTGSYTSMSGSYSSSEVAAPYQSPASAYPNITPISTNYQKPIPDVSNYQNTAMPSQTNYQYPDAYSQYYPQGYAPGYSNEAAPASDYPTYNYHSNQYASSVQPNVSNANTATYSSPTVETASSHTPRKNSMTASTDQQYNYQNYQYPYPTQTPPAGYASNQNYGSYDYQQGQGYNQQNYAQGTQQQADLQQVVQPAPEPQPKKESNIDLLTGLDFSINQAPLVPQQKTIEKQVEPSKEEIKADRKPKPSLIEKTPSVEKPKAPQVKILPSKVLNNEEVKRLFNQELEKFEKYVDVLSNKTLSGPTNLDLKWKEIQDKQDADGHKKIISVARCYPMKNRYPDILPYDSNRVELVEPKDDYINASYLKDVSPYAPLFILTQAPLPSTFVDFWTLIREQQVELIFCLLNDSEIGNDVYWPKEKGQNLTVSNMVISLQSVIVKTNWVERLISVAIPEKRESWVVLHLQFTSWPGSLFPTSPESFVEYTKEVINLHNQQRNIFHPVVVHCSSSIGRAGLIPLLTTAILDVTNNPTSIPDLAQIVMKLSNSQKNVLRDREHLRFAYEAFVCYIKQVVTQDKLKSKLNDVVVNSSINTETQPTVEVKDVNADPLSSLDPFWASKK</sequence>
<dbReference type="InterPro" id="IPR000242">
    <property type="entry name" value="PTP_cat"/>
</dbReference>
<dbReference type="PROSITE" id="PS50056">
    <property type="entry name" value="TYR_PHOSPHATASE_2"/>
    <property type="match status" value="1"/>
</dbReference>
<keyword evidence="4" id="KW-0967">Endosome</keyword>